<name>A0ABV3ZS50_9BURK</name>
<gene>
    <name evidence="2" type="ORF">AB6724_05165</name>
</gene>
<accession>A0ABV3ZS50</accession>
<dbReference type="EMBL" id="JBFYGN010000004">
    <property type="protein sequence ID" value="MEX8192225.1"/>
    <property type="molecule type" value="Genomic_DNA"/>
</dbReference>
<evidence type="ECO:0008006" key="4">
    <source>
        <dbReference type="Google" id="ProtNLM"/>
    </source>
</evidence>
<dbReference type="PROSITE" id="PS51257">
    <property type="entry name" value="PROKAR_LIPOPROTEIN"/>
    <property type="match status" value="1"/>
</dbReference>
<feature type="signal peptide" evidence="1">
    <location>
        <begin position="1"/>
        <end position="20"/>
    </location>
</feature>
<comment type="caution">
    <text evidence="2">The sequence shown here is derived from an EMBL/GenBank/DDBJ whole genome shotgun (WGS) entry which is preliminary data.</text>
</comment>
<sequence length="190" mass="20219">MKFLRAKAVILAAGVALALAACSPVLNWRTVQLKDAPLQIALPCEPQTATRPVALGLGTVQLSVLGCEARRATYAVSHFRVAEPARAAETLTYWQAAVLAQLHSEQAAGQAALLHARGDGPWVSAGALNLPQSQRLTFEGLDAGGRKVVGHGLWFARMEGQAARVYHAVIYADQVLPAEADTFFAGLRLQ</sequence>
<protein>
    <recommendedName>
        <fullName evidence="4">Transmembrane protein</fullName>
    </recommendedName>
</protein>
<dbReference type="RefSeq" id="WP_369337435.1">
    <property type="nucleotide sequence ID" value="NZ_JBFYGN010000004.1"/>
</dbReference>
<proteinExistence type="predicted"/>
<evidence type="ECO:0000256" key="1">
    <source>
        <dbReference type="SAM" id="SignalP"/>
    </source>
</evidence>
<feature type="chain" id="PRO_5046083092" description="Transmembrane protein" evidence="1">
    <location>
        <begin position="21"/>
        <end position="190"/>
    </location>
</feature>
<evidence type="ECO:0000313" key="2">
    <source>
        <dbReference type="EMBL" id="MEX8192225.1"/>
    </source>
</evidence>
<keyword evidence="3" id="KW-1185">Reference proteome</keyword>
<dbReference type="Proteomes" id="UP001561046">
    <property type="component" value="Unassembled WGS sequence"/>
</dbReference>
<reference evidence="2 3" key="1">
    <citation type="journal article" date="2013" name="Int. J. Syst. Evol. Microbiol.">
        <title>Comamonas guangdongensis sp. nov., isolated from subterranean forest sediment, and emended description of the genus Comamonas.</title>
        <authorList>
            <person name="Zhang J."/>
            <person name="Wang Y."/>
            <person name="Zhou S."/>
            <person name="Wu C."/>
            <person name="He J."/>
            <person name="Li F."/>
        </authorList>
    </citation>
    <scope>NUCLEOTIDE SEQUENCE [LARGE SCALE GENOMIC DNA]</scope>
    <source>
        <strain evidence="2 3">CCTCC AB2011133</strain>
    </source>
</reference>
<evidence type="ECO:0000313" key="3">
    <source>
        <dbReference type="Proteomes" id="UP001561046"/>
    </source>
</evidence>
<organism evidence="2 3">
    <name type="scientific">Comamonas guangdongensis</name>
    <dbReference type="NCBI Taxonomy" id="510515"/>
    <lineage>
        <taxon>Bacteria</taxon>
        <taxon>Pseudomonadati</taxon>
        <taxon>Pseudomonadota</taxon>
        <taxon>Betaproteobacteria</taxon>
        <taxon>Burkholderiales</taxon>
        <taxon>Comamonadaceae</taxon>
        <taxon>Comamonas</taxon>
    </lineage>
</organism>
<keyword evidence="1" id="KW-0732">Signal</keyword>